<sequence>MRGKDFIQTFHSRHPGATTVAFGDARDARGRSSYDLLAALADDVPRGGEVLDVACGDGYLLQKIRERRGAEDVSLVGVDLNEAELAVARERNVHEAAFMRADATDLPFFEPRFDLVLCHMAFMLFDDPDAVATQIFNVLKPGGTFALVLGDGSSPDGARRRFIDLVKVAVARFGGACPGLGTRQSRNIEELSALLERAGFETQHLAPLPVAIEGSPREVFTTLRLMYNFEALTDEGRAYVEHAYFEPPADPEELEGYRVSLIHGVFEKPPGG</sequence>
<dbReference type="PANTHER" id="PTHR43591">
    <property type="entry name" value="METHYLTRANSFERASE"/>
    <property type="match status" value="1"/>
</dbReference>
<dbReference type="CDD" id="cd02440">
    <property type="entry name" value="AdoMet_MTases"/>
    <property type="match status" value="1"/>
</dbReference>
<organism evidence="2 3">
    <name type="scientific">Lujinxingia vulgaris</name>
    <dbReference type="NCBI Taxonomy" id="2600176"/>
    <lineage>
        <taxon>Bacteria</taxon>
        <taxon>Deltaproteobacteria</taxon>
        <taxon>Bradymonadales</taxon>
        <taxon>Lujinxingiaceae</taxon>
        <taxon>Lujinxingia</taxon>
    </lineage>
</organism>
<reference evidence="2 3" key="1">
    <citation type="submission" date="2019-08" db="EMBL/GenBank/DDBJ databases">
        <title>Bradymonadales sp. TMQ2.</title>
        <authorList>
            <person name="Liang Q."/>
        </authorList>
    </citation>
    <scope>NUCLEOTIDE SEQUENCE [LARGE SCALE GENOMIC DNA]</scope>
    <source>
        <strain evidence="2 3">TMQ2</strain>
    </source>
</reference>
<dbReference type="GO" id="GO:0032259">
    <property type="term" value="P:methylation"/>
    <property type="evidence" value="ECO:0007669"/>
    <property type="project" value="UniProtKB-KW"/>
</dbReference>
<keyword evidence="2" id="KW-0808">Transferase</keyword>
<name>A0A5C6X6K2_9DELT</name>
<comment type="caution">
    <text evidence="2">The sequence shown here is derived from an EMBL/GenBank/DDBJ whole genome shotgun (WGS) entry which is preliminary data.</text>
</comment>
<dbReference type="InterPro" id="IPR041698">
    <property type="entry name" value="Methyltransf_25"/>
</dbReference>
<dbReference type="Pfam" id="PF13649">
    <property type="entry name" value="Methyltransf_25"/>
    <property type="match status" value="1"/>
</dbReference>
<evidence type="ECO:0000313" key="3">
    <source>
        <dbReference type="Proteomes" id="UP000321046"/>
    </source>
</evidence>
<dbReference type="Gene3D" id="3.40.50.150">
    <property type="entry name" value="Vaccinia Virus protein VP39"/>
    <property type="match status" value="1"/>
</dbReference>
<gene>
    <name evidence="2" type="ORF">FRC96_11525</name>
</gene>
<protein>
    <submittedName>
        <fullName evidence="2">Class I SAM-dependent methyltransferase</fullName>
    </submittedName>
</protein>
<dbReference type="RefSeq" id="WP_146974643.1">
    <property type="nucleotide sequence ID" value="NZ_VOSL01000051.1"/>
</dbReference>
<dbReference type="SUPFAM" id="SSF53335">
    <property type="entry name" value="S-adenosyl-L-methionine-dependent methyltransferases"/>
    <property type="match status" value="1"/>
</dbReference>
<dbReference type="GO" id="GO:0008168">
    <property type="term" value="F:methyltransferase activity"/>
    <property type="evidence" value="ECO:0007669"/>
    <property type="project" value="UniProtKB-KW"/>
</dbReference>
<feature type="domain" description="Methyltransferase" evidence="1">
    <location>
        <begin position="50"/>
        <end position="143"/>
    </location>
</feature>
<evidence type="ECO:0000259" key="1">
    <source>
        <dbReference type="Pfam" id="PF13649"/>
    </source>
</evidence>
<dbReference type="InterPro" id="IPR029063">
    <property type="entry name" value="SAM-dependent_MTases_sf"/>
</dbReference>
<proteinExistence type="predicted"/>
<dbReference type="Proteomes" id="UP000321046">
    <property type="component" value="Unassembled WGS sequence"/>
</dbReference>
<dbReference type="EMBL" id="VOSL01000051">
    <property type="protein sequence ID" value="TXD35298.1"/>
    <property type="molecule type" value="Genomic_DNA"/>
</dbReference>
<keyword evidence="2" id="KW-0489">Methyltransferase</keyword>
<dbReference type="PANTHER" id="PTHR43591:SF110">
    <property type="entry name" value="RHODANESE DOMAIN-CONTAINING PROTEIN"/>
    <property type="match status" value="1"/>
</dbReference>
<dbReference type="OrthoDB" id="65624at2"/>
<evidence type="ECO:0000313" key="2">
    <source>
        <dbReference type="EMBL" id="TXD35298.1"/>
    </source>
</evidence>
<accession>A0A5C6X6K2</accession>
<dbReference type="AlphaFoldDB" id="A0A5C6X6K2"/>